<evidence type="ECO:0000256" key="3">
    <source>
        <dbReference type="ARBA" id="ARBA00022679"/>
    </source>
</evidence>
<proteinExistence type="predicted"/>
<dbReference type="GO" id="GO:0009307">
    <property type="term" value="P:DNA restriction-modification system"/>
    <property type="evidence" value="ECO:0007669"/>
    <property type="project" value="InterPro"/>
</dbReference>
<dbReference type="InterPro" id="IPR002052">
    <property type="entry name" value="DNA_methylase_N6_adenine_CS"/>
</dbReference>
<evidence type="ECO:0000313" key="7">
    <source>
        <dbReference type="Proteomes" id="UP000035287"/>
    </source>
</evidence>
<organism evidence="6 7">
    <name type="scientific">Croceicoccus naphthovorans</name>
    <dbReference type="NCBI Taxonomy" id="1348774"/>
    <lineage>
        <taxon>Bacteria</taxon>
        <taxon>Pseudomonadati</taxon>
        <taxon>Pseudomonadota</taxon>
        <taxon>Alphaproteobacteria</taxon>
        <taxon>Sphingomonadales</taxon>
        <taxon>Erythrobacteraceae</taxon>
        <taxon>Croceicoccus</taxon>
    </lineage>
</organism>
<sequence>MSFRYIGSKARVVEAIIENIGSPDGGMLIDAFSGTGAVADAASRAGWPVHVNDHLFSSAIMSYARVISSAQAAFANVGGYHGAIESLNAAEPRRGFIWKEYSPASSARCSIERMYFTEQNAQKIDGVRHLIAEMAGSNLVTDVEEKILLADLLLAANRVANTAGTYGCFLSKWQRQSLEVVSLVPRQIPDNLPKAKMSHCDVLDVKCSEEDTVYLDPPYTKRQYAAYYHILETIALGDEPTVEGVCGIRPWQHIASDYCYKVRAANALERLVAEIPARRIFLSYSTEGHVPLSILNEAFQGLGEVVMHHLDAIGRYRPNRAASAAGSEVGEVLFSIEKPAVESKEAA</sequence>
<evidence type="ECO:0000313" key="6">
    <source>
        <dbReference type="EMBL" id="AKM11476.1"/>
    </source>
</evidence>
<dbReference type="GO" id="GO:0009007">
    <property type="term" value="F:site-specific DNA-methyltransferase (adenine-specific) activity"/>
    <property type="evidence" value="ECO:0007669"/>
    <property type="project" value="UniProtKB-EC"/>
</dbReference>
<dbReference type="PROSITE" id="PS00092">
    <property type="entry name" value="N6_MTASE"/>
    <property type="match status" value="1"/>
</dbReference>
<evidence type="ECO:0000256" key="4">
    <source>
        <dbReference type="ARBA" id="ARBA00022691"/>
    </source>
</evidence>
<dbReference type="RefSeq" id="WP_047823130.1">
    <property type="nucleotide sequence ID" value="NZ_JACIEL010000019.1"/>
</dbReference>
<dbReference type="EMBL" id="CP011770">
    <property type="protein sequence ID" value="AKM11476.1"/>
    <property type="molecule type" value="Genomic_DNA"/>
</dbReference>
<accession>A0A0G3XLG2</accession>
<dbReference type="OrthoDB" id="9805629at2"/>
<keyword evidence="7" id="KW-1185">Reference proteome</keyword>
<dbReference type="AlphaFoldDB" id="A0A0G3XLG2"/>
<dbReference type="InterPro" id="IPR029063">
    <property type="entry name" value="SAM-dependent_MTases_sf"/>
</dbReference>
<dbReference type="KEGG" id="cna:AB433_02315"/>
<dbReference type="REBASE" id="114127">
    <property type="entry name" value="M.CnaPQ2ORF2310P"/>
</dbReference>
<name>A0A0G3XLG2_9SPHN</name>
<dbReference type="PRINTS" id="PR00505">
    <property type="entry name" value="D12N6MTFRASE"/>
</dbReference>
<reference evidence="6 7" key="1">
    <citation type="submission" date="2015-06" db="EMBL/GenBank/DDBJ databases">
        <authorList>
            <person name="Zeng Y."/>
            <person name="Huang Y."/>
        </authorList>
    </citation>
    <scope>NUCLEOTIDE SEQUENCE [LARGE SCALE GENOMIC DNA]</scope>
    <source>
        <strain evidence="6 7">PQ-2</strain>
    </source>
</reference>
<dbReference type="InterPro" id="IPR012327">
    <property type="entry name" value="MeTrfase_D12"/>
</dbReference>
<dbReference type="EC" id="2.1.1.72" evidence="1"/>
<dbReference type="Pfam" id="PF02086">
    <property type="entry name" value="MethyltransfD12"/>
    <property type="match status" value="1"/>
</dbReference>
<protein>
    <recommendedName>
        <fullName evidence="1">site-specific DNA-methyltransferase (adenine-specific)</fullName>
        <ecNumber evidence="1">2.1.1.72</ecNumber>
    </recommendedName>
</protein>
<keyword evidence="3" id="KW-0808">Transferase</keyword>
<dbReference type="Proteomes" id="UP000035287">
    <property type="component" value="Chromosome"/>
</dbReference>
<dbReference type="SUPFAM" id="SSF53335">
    <property type="entry name" value="S-adenosyl-L-methionine-dependent methyltransferases"/>
    <property type="match status" value="1"/>
</dbReference>
<evidence type="ECO:0000256" key="2">
    <source>
        <dbReference type="ARBA" id="ARBA00022603"/>
    </source>
</evidence>
<dbReference type="PATRIC" id="fig|1348774.3.peg.487"/>
<evidence type="ECO:0000256" key="5">
    <source>
        <dbReference type="ARBA" id="ARBA00047942"/>
    </source>
</evidence>
<dbReference type="GO" id="GO:0032259">
    <property type="term" value="P:methylation"/>
    <property type="evidence" value="ECO:0007669"/>
    <property type="project" value="UniProtKB-KW"/>
</dbReference>
<evidence type="ECO:0000256" key="1">
    <source>
        <dbReference type="ARBA" id="ARBA00011900"/>
    </source>
</evidence>
<keyword evidence="4" id="KW-0949">S-adenosyl-L-methionine</keyword>
<keyword evidence="2" id="KW-0489">Methyltransferase</keyword>
<dbReference type="GO" id="GO:0003676">
    <property type="term" value="F:nucleic acid binding"/>
    <property type="evidence" value="ECO:0007669"/>
    <property type="project" value="InterPro"/>
</dbReference>
<comment type="catalytic activity">
    <reaction evidence="5">
        <text>a 2'-deoxyadenosine in DNA + S-adenosyl-L-methionine = an N(6)-methyl-2'-deoxyadenosine in DNA + S-adenosyl-L-homocysteine + H(+)</text>
        <dbReference type="Rhea" id="RHEA:15197"/>
        <dbReference type="Rhea" id="RHEA-COMP:12418"/>
        <dbReference type="Rhea" id="RHEA-COMP:12419"/>
        <dbReference type="ChEBI" id="CHEBI:15378"/>
        <dbReference type="ChEBI" id="CHEBI:57856"/>
        <dbReference type="ChEBI" id="CHEBI:59789"/>
        <dbReference type="ChEBI" id="CHEBI:90615"/>
        <dbReference type="ChEBI" id="CHEBI:90616"/>
        <dbReference type="EC" id="2.1.1.72"/>
    </reaction>
</comment>
<gene>
    <name evidence="6" type="ORF">AB433_02315</name>
</gene>